<dbReference type="Proteomes" id="UP000198598">
    <property type="component" value="Unassembled WGS sequence"/>
</dbReference>
<feature type="transmembrane region" description="Helical" evidence="1">
    <location>
        <begin position="210"/>
        <end position="226"/>
    </location>
</feature>
<protein>
    <submittedName>
        <fullName evidence="2">Uncharacterized protein</fullName>
    </submittedName>
</protein>
<dbReference type="RefSeq" id="WP_093828434.1">
    <property type="nucleotide sequence ID" value="NZ_FOLQ01000006.1"/>
</dbReference>
<keyword evidence="1" id="KW-0472">Membrane</keyword>
<sequence>MITELIKNGYFREVTTEGRKEWILQSPVRVVIKADVLKGLKAAYPLHEETGGILYAYPVNGDLIVTRFTILPNQLGPTERKTGYKPLGSETERNKALLSGALPIRFHSHPVEIYENPYDRQPLTFFQKTSVADRHNSYLPITAEGYTIVLPDGLLSANDRLATDIRFYLYGGLVAPDSLKALLTSEKVYIYFALAATFLTLFFSGPRKAWSIFLVAAIASVLVFIIEKRPTGTTNTDNDLIISIP</sequence>
<organism evidence="2 3">
    <name type="scientific">Spirosoma endophyticum</name>
    <dbReference type="NCBI Taxonomy" id="662367"/>
    <lineage>
        <taxon>Bacteria</taxon>
        <taxon>Pseudomonadati</taxon>
        <taxon>Bacteroidota</taxon>
        <taxon>Cytophagia</taxon>
        <taxon>Cytophagales</taxon>
        <taxon>Cytophagaceae</taxon>
        <taxon>Spirosoma</taxon>
    </lineage>
</organism>
<dbReference type="AlphaFoldDB" id="A0A1I1UDU6"/>
<name>A0A1I1UDU6_9BACT</name>
<gene>
    <name evidence="2" type="ORF">SAMN05216167_106191</name>
</gene>
<dbReference type="OrthoDB" id="948892at2"/>
<dbReference type="STRING" id="662367.SAMN05216167_106191"/>
<evidence type="ECO:0000313" key="3">
    <source>
        <dbReference type="Proteomes" id="UP000198598"/>
    </source>
</evidence>
<evidence type="ECO:0000313" key="2">
    <source>
        <dbReference type="EMBL" id="SFD67778.1"/>
    </source>
</evidence>
<proteinExistence type="predicted"/>
<dbReference type="EMBL" id="FOLQ01000006">
    <property type="protein sequence ID" value="SFD67778.1"/>
    <property type="molecule type" value="Genomic_DNA"/>
</dbReference>
<keyword evidence="3" id="KW-1185">Reference proteome</keyword>
<reference evidence="2 3" key="1">
    <citation type="submission" date="2016-10" db="EMBL/GenBank/DDBJ databases">
        <authorList>
            <person name="de Groot N.N."/>
        </authorList>
    </citation>
    <scope>NUCLEOTIDE SEQUENCE [LARGE SCALE GENOMIC DNA]</scope>
    <source>
        <strain evidence="2 3">DSM 26130</strain>
    </source>
</reference>
<keyword evidence="1" id="KW-1133">Transmembrane helix</keyword>
<accession>A0A1I1UDU6</accession>
<keyword evidence="1" id="KW-0812">Transmembrane</keyword>
<feature type="transmembrane region" description="Helical" evidence="1">
    <location>
        <begin position="188"/>
        <end position="204"/>
    </location>
</feature>
<evidence type="ECO:0000256" key="1">
    <source>
        <dbReference type="SAM" id="Phobius"/>
    </source>
</evidence>